<dbReference type="InterPro" id="IPR006224">
    <property type="entry name" value="PsdUridine_synth_RluA-like_CS"/>
</dbReference>
<evidence type="ECO:0000259" key="6">
    <source>
        <dbReference type="SMART" id="SM00363"/>
    </source>
</evidence>
<dbReference type="PANTHER" id="PTHR21600:SF44">
    <property type="entry name" value="RIBOSOMAL LARGE SUBUNIT PSEUDOURIDINE SYNTHASE D"/>
    <property type="match status" value="1"/>
</dbReference>
<dbReference type="GO" id="GO:0120159">
    <property type="term" value="F:rRNA pseudouridine synthase activity"/>
    <property type="evidence" value="ECO:0007669"/>
    <property type="project" value="UniProtKB-ARBA"/>
</dbReference>
<dbReference type="InterPro" id="IPR020103">
    <property type="entry name" value="PsdUridine_synth_cat_dom_sf"/>
</dbReference>
<dbReference type="Pfam" id="PF00849">
    <property type="entry name" value="PseudoU_synth_2"/>
    <property type="match status" value="1"/>
</dbReference>
<dbReference type="EMBL" id="CP155447">
    <property type="protein sequence ID" value="XBH06713.1"/>
    <property type="molecule type" value="Genomic_DNA"/>
</dbReference>
<feature type="active site" evidence="3">
    <location>
        <position position="144"/>
    </location>
</feature>
<dbReference type="Gene3D" id="3.30.2350.10">
    <property type="entry name" value="Pseudouridine synthase"/>
    <property type="match status" value="1"/>
</dbReference>
<dbReference type="NCBIfam" id="TIGR00005">
    <property type="entry name" value="rluA_subfam"/>
    <property type="match status" value="1"/>
</dbReference>
<dbReference type="SUPFAM" id="SSF55120">
    <property type="entry name" value="Pseudouridine synthase"/>
    <property type="match status" value="1"/>
</dbReference>
<dbReference type="InterPro" id="IPR050188">
    <property type="entry name" value="RluA_PseudoU_synthase"/>
</dbReference>
<evidence type="ECO:0000256" key="2">
    <source>
        <dbReference type="ARBA" id="ARBA00023235"/>
    </source>
</evidence>
<dbReference type="Pfam" id="PF01479">
    <property type="entry name" value="S4"/>
    <property type="match status" value="1"/>
</dbReference>
<accession>A0AAU7CMM0</accession>
<protein>
    <recommendedName>
        <fullName evidence="5">Pseudouridine synthase</fullName>
        <ecNumber evidence="5">5.4.99.-</ecNumber>
    </recommendedName>
</protein>
<dbReference type="SMART" id="SM00363">
    <property type="entry name" value="S4"/>
    <property type="match status" value="1"/>
</dbReference>
<evidence type="ECO:0000256" key="4">
    <source>
        <dbReference type="PROSITE-ProRule" id="PRU00182"/>
    </source>
</evidence>
<comment type="similarity">
    <text evidence="1 5">Belongs to the pseudouridine synthase RluA family.</text>
</comment>
<evidence type="ECO:0000256" key="3">
    <source>
        <dbReference type="PIRSR" id="PIRSR606225-1"/>
    </source>
</evidence>
<dbReference type="EC" id="5.4.99.-" evidence="5"/>
<dbReference type="PANTHER" id="PTHR21600">
    <property type="entry name" value="MITOCHONDRIAL RNA PSEUDOURIDINE SYNTHASE"/>
    <property type="match status" value="1"/>
</dbReference>
<comment type="function">
    <text evidence="5">Responsible for synthesis of pseudouridine from uracil.</text>
</comment>
<keyword evidence="4" id="KW-0694">RNA-binding</keyword>
<evidence type="ECO:0000256" key="5">
    <source>
        <dbReference type="RuleBase" id="RU362028"/>
    </source>
</evidence>
<dbReference type="RefSeq" id="WP_406699562.1">
    <property type="nucleotide sequence ID" value="NZ_CP155447.1"/>
</dbReference>
<dbReference type="CDD" id="cd02869">
    <property type="entry name" value="PseudoU_synth_RluA_like"/>
    <property type="match status" value="1"/>
</dbReference>
<dbReference type="Gene3D" id="3.10.290.10">
    <property type="entry name" value="RNA-binding S4 domain"/>
    <property type="match status" value="1"/>
</dbReference>
<dbReference type="InterPro" id="IPR002942">
    <property type="entry name" value="S4_RNA-bd"/>
</dbReference>
<sequence>MPPELSSTPCDFQVKARMVGKRIDAYLASRYPDYSRSVIQKVIDAKAVLINGQPTKASYKVRLDDEIRVWLPELADEAPIPEEIPLQVVYEDKALTVVNKPPRMVVHPAKGHWSGTLVNALQFHYDTLSTVAGENRPGIVHRLDRDTTGLLLVAKDDLAHRNIAKQFEQRTVRKEYLAIVSGVPSRDSDYIEKPIGFHPTNREKMAIRLPEDGAKEAVTFYEVLERFDGYAYVRCKPRTGRTHQIRVHLAHIGHPIVADKAYSGRDHLTLGDLIGAGAEGADQVLIDRQALHAHNLFIQHPLSGEDLALNAPLPDDMAKVLAALRLHRPKTTQGPHR</sequence>
<feature type="domain" description="RNA-binding S4" evidence="6">
    <location>
        <begin position="21"/>
        <end position="79"/>
    </location>
</feature>
<gene>
    <name evidence="7" type="ORF">V5E97_11930</name>
</gene>
<dbReference type="PROSITE" id="PS01129">
    <property type="entry name" value="PSI_RLU"/>
    <property type="match status" value="1"/>
</dbReference>
<dbReference type="SUPFAM" id="SSF55174">
    <property type="entry name" value="Alpha-L RNA-binding motif"/>
    <property type="match status" value="1"/>
</dbReference>
<evidence type="ECO:0000256" key="1">
    <source>
        <dbReference type="ARBA" id="ARBA00010876"/>
    </source>
</evidence>
<dbReference type="AlphaFoldDB" id="A0AAU7CMM0"/>
<name>A0AAU7CMM0_9BACT</name>
<dbReference type="GO" id="GO:0000455">
    <property type="term" value="P:enzyme-directed rRNA pseudouridine synthesis"/>
    <property type="evidence" value="ECO:0007669"/>
    <property type="project" value="UniProtKB-ARBA"/>
</dbReference>
<proteinExistence type="inferred from homology"/>
<keyword evidence="2 5" id="KW-0413">Isomerase</keyword>
<dbReference type="InterPro" id="IPR036986">
    <property type="entry name" value="S4_RNA-bd_sf"/>
</dbReference>
<dbReference type="InterPro" id="IPR006145">
    <property type="entry name" value="PsdUridine_synth_RsuA/RluA"/>
</dbReference>
<comment type="catalytic activity">
    <reaction evidence="5">
        <text>a uridine in RNA = a pseudouridine in RNA</text>
        <dbReference type="Rhea" id="RHEA:48348"/>
        <dbReference type="Rhea" id="RHEA-COMP:12068"/>
        <dbReference type="Rhea" id="RHEA-COMP:12069"/>
        <dbReference type="ChEBI" id="CHEBI:65314"/>
        <dbReference type="ChEBI" id="CHEBI:65315"/>
    </reaction>
</comment>
<organism evidence="7">
    <name type="scientific">Singulisphaera sp. Ch08</name>
    <dbReference type="NCBI Taxonomy" id="3120278"/>
    <lineage>
        <taxon>Bacteria</taxon>
        <taxon>Pseudomonadati</taxon>
        <taxon>Planctomycetota</taxon>
        <taxon>Planctomycetia</taxon>
        <taxon>Isosphaerales</taxon>
        <taxon>Isosphaeraceae</taxon>
        <taxon>Singulisphaera</taxon>
    </lineage>
</organism>
<dbReference type="InterPro" id="IPR006225">
    <property type="entry name" value="PsdUridine_synth_RluC/D"/>
</dbReference>
<dbReference type="GO" id="GO:0003723">
    <property type="term" value="F:RNA binding"/>
    <property type="evidence" value="ECO:0007669"/>
    <property type="project" value="UniProtKB-KW"/>
</dbReference>
<reference evidence="7" key="1">
    <citation type="submission" date="2024-05" db="EMBL/GenBank/DDBJ databases">
        <title>Planctomycetes of the genus Singulisphaera possess chitinolytic capabilities.</title>
        <authorList>
            <person name="Ivanova A."/>
        </authorList>
    </citation>
    <scope>NUCLEOTIDE SEQUENCE</scope>
    <source>
        <strain evidence="7">Ch08T</strain>
    </source>
</reference>
<dbReference type="PROSITE" id="PS50889">
    <property type="entry name" value="S4"/>
    <property type="match status" value="1"/>
</dbReference>
<evidence type="ECO:0000313" key="7">
    <source>
        <dbReference type="EMBL" id="XBH06713.1"/>
    </source>
</evidence>
<dbReference type="CDD" id="cd00165">
    <property type="entry name" value="S4"/>
    <property type="match status" value="1"/>
</dbReference>